<feature type="transmembrane region" description="Helical" evidence="1">
    <location>
        <begin position="106"/>
        <end position="125"/>
    </location>
</feature>
<dbReference type="AlphaFoldDB" id="W7ILA3"/>
<name>W7ILA3_9PSEU</name>
<dbReference type="OrthoDB" id="3684244at2"/>
<dbReference type="Pfam" id="PF09900">
    <property type="entry name" value="DUF2127"/>
    <property type="match status" value="1"/>
</dbReference>
<organism evidence="2 3">
    <name type="scientific">Actinokineospora spheciospongiae</name>
    <dbReference type="NCBI Taxonomy" id="909613"/>
    <lineage>
        <taxon>Bacteria</taxon>
        <taxon>Bacillati</taxon>
        <taxon>Actinomycetota</taxon>
        <taxon>Actinomycetes</taxon>
        <taxon>Pseudonocardiales</taxon>
        <taxon>Pseudonocardiaceae</taxon>
        <taxon>Actinokineospora</taxon>
    </lineage>
</organism>
<dbReference type="STRING" id="909613.UO65_3609"/>
<accession>W7ILA3</accession>
<keyword evidence="1" id="KW-0812">Transmembrane</keyword>
<dbReference type="InterPro" id="IPR021125">
    <property type="entry name" value="DUF2127"/>
</dbReference>
<feature type="transmembrane region" description="Helical" evidence="1">
    <location>
        <begin position="81"/>
        <end position="99"/>
    </location>
</feature>
<protein>
    <submittedName>
        <fullName evidence="2">Putative membrane protein</fullName>
    </submittedName>
</protein>
<comment type="caution">
    <text evidence="2">The sequence shown here is derived from an EMBL/GenBank/DDBJ whole genome shotgun (WGS) entry which is preliminary data.</text>
</comment>
<feature type="transmembrane region" description="Helical" evidence="1">
    <location>
        <begin position="131"/>
        <end position="149"/>
    </location>
</feature>
<gene>
    <name evidence="2" type="ORF">UO65_3609</name>
</gene>
<evidence type="ECO:0000256" key="1">
    <source>
        <dbReference type="SAM" id="Phobius"/>
    </source>
</evidence>
<proteinExistence type="predicted"/>
<evidence type="ECO:0000313" key="2">
    <source>
        <dbReference type="EMBL" id="EWC61128.1"/>
    </source>
</evidence>
<keyword evidence="1" id="KW-1133">Transmembrane helix</keyword>
<keyword evidence="3" id="KW-1185">Reference proteome</keyword>
<dbReference type="eggNOG" id="COG4331">
    <property type="taxonomic scope" value="Bacteria"/>
</dbReference>
<dbReference type="Proteomes" id="UP000019277">
    <property type="component" value="Unassembled WGS sequence"/>
</dbReference>
<keyword evidence="1" id="KW-0472">Membrane</keyword>
<sequence>MSRRAQRSGFLFRLAVVVKGADGVLQLLGALVLLLVPPALITGVANAVITRDLLGDQRGVLAHHLSRAAADLAEGGTRGFAVWYLLLHGVVKIGLVVALSRRVVTAFPVACVVLLALVGYEVLRAVRTDSIGLAAFAAVDLLVVVAVWCEFRRLRREVSEPPAVG</sequence>
<reference evidence="2 3" key="1">
    <citation type="journal article" date="2014" name="Genome Announc.">
        <title>Draft Genome Sequence of the Antitrypanosomally Active Sponge-Associated Bacterium Actinokineospora sp. Strain EG49.</title>
        <authorList>
            <person name="Harjes J."/>
            <person name="Ryu T."/>
            <person name="Abdelmohsen U.R."/>
            <person name="Moitinho-Silva L."/>
            <person name="Horn H."/>
            <person name="Ravasi T."/>
            <person name="Hentschel U."/>
        </authorList>
    </citation>
    <scope>NUCLEOTIDE SEQUENCE [LARGE SCALE GENOMIC DNA]</scope>
    <source>
        <strain evidence="2 3">EG49</strain>
    </source>
</reference>
<dbReference type="EMBL" id="AYXG01000130">
    <property type="protein sequence ID" value="EWC61128.1"/>
    <property type="molecule type" value="Genomic_DNA"/>
</dbReference>
<evidence type="ECO:0000313" key="3">
    <source>
        <dbReference type="Proteomes" id="UP000019277"/>
    </source>
</evidence>
<dbReference type="RefSeq" id="WP_035283899.1">
    <property type="nucleotide sequence ID" value="NZ_AYXG01000130.1"/>
</dbReference>